<evidence type="ECO:0008006" key="4">
    <source>
        <dbReference type="Google" id="ProtNLM"/>
    </source>
</evidence>
<reference evidence="2 3" key="1">
    <citation type="submission" date="2019-11" db="EMBL/GenBank/DDBJ databases">
        <title>Draft Genome Sequences of Six Type Strains of the Genus Massilia.</title>
        <authorList>
            <person name="Miess H."/>
            <person name="Frediansyah A."/>
            <person name="Goeker M."/>
            <person name="Gross H."/>
        </authorList>
    </citation>
    <scope>NUCLEOTIDE SEQUENCE [LARGE SCALE GENOMIC DNA]</scope>
    <source>
        <strain evidence="2 3">DSM 17513</strain>
    </source>
</reference>
<accession>A0A6I3XJD6</accession>
<organism evidence="2 3">
    <name type="scientific">Pseudoduganella dura</name>
    <dbReference type="NCBI Taxonomy" id="321982"/>
    <lineage>
        <taxon>Bacteria</taxon>
        <taxon>Pseudomonadati</taxon>
        <taxon>Pseudomonadota</taxon>
        <taxon>Betaproteobacteria</taxon>
        <taxon>Burkholderiales</taxon>
        <taxon>Oxalobacteraceae</taxon>
        <taxon>Telluria group</taxon>
        <taxon>Pseudoduganella</taxon>
    </lineage>
</organism>
<dbReference type="Proteomes" id="UP000431684">
    <property type="component" value="Unassembled WGS sequence"/>
</dbReference>
<evidence type="ECO:0000256" key="1">
    <source>
        <dbReference type="SAM" id="MobiDB-lite"/>
    </source>
</evidence>
<comment type="caution">
    <text evidence="2">The sequence shown here is derived from an EMBL/GenBank/DDBJ whole genome shotgun (WGS) entry which is preliminary data.</text>
</comment>
<feature type="region of interest" description="Disordered" evidence="1">
    <location>
        <begin position="70"/>
        <end position="92"/>
    </location>
</feature>
<name>A0A6I3XJD6_9BURK</name>
<evidence type="ECO:0000313" key="3">
    <source>
        <dbReference type="Proteomes" id="UP000431684"/>
    </source>
</evidence>
<keyword evidence="3" id="KW-1185">Reference proteome</keyword>
<dbReference type="AlphaFoldDB" id="A0A6I3XJD6"/>
<proteinExistence type="predicted"/>
<gene>
    <name evidence="2" type="ORF">GJV26_29535</name>
</gene>
<dbReference type="RefSeq" id="WP_155712114.1">
    <property type="nucleotide sequence ID" value="NZ_BMWU01000026.1"/>
</dbReference>
<sequence>MDATYDPNRLLAALARELKITTDKKLAKTLGFSAGIIAGLRAGRLALTATMYLQIQEKSGLPLPALQALSGDRRRRLRPSGSAAPGAPRTER</sequence>
<protein>
    <recommendedName>
        <fullName evidence="4">XRE family transcriptional regulator</fullName>
    </recommendedName>
</protein>
<dbReference type="EMBL" id="WNWM01000002">
    <property type="protein sequence ID" value="MUI16569.1"/>
    <property type="molecule type" value="Genomic_DNA"/>
</dbReference>
<evidence type="ECO:0000313" key="2">
    <source>
        <dbReference type="EMBL" id="MUI16569.1"/>
    </source>
</evidence>